<evidence type="ECO:0000256" key="4">
    <source>
        <dbReference type="ARBA" id="ARBA00022989"/>
    </source>
</evidence>
<feature type="transmembrane region" description="Helical" evidence="10">
    <location>
        <begin position="4076"/>
        <end position="4093"/>
    </location>
</feature>
<feature type="domain" description="EGF-like" evidence="12">
    <location>
        <begin position="3105"/>
        <end position="3143"/>
    </location>
</feature>
<feature type="transmembrane region" description="Helical" evidence="10">
    <location>
        <begin position="4206"/>
        <end position="4227"/>
    </location>
</feature>
<evidence type="ECO:0000259" key="12">
    <source>
        <dbReference type="PROSITE" id="PS50026"/>
    </source>
</evidence>
<dbReference type="InParanoid" id="Q22XV6"/>
<dbReference type="InterPro" id="IPR000203">
    <property type="entry name" value="GPS"/>
</dbReference>
<dbReference type="Proteomes" id="UP000009168">
    <property type="component" value="Unassembled WGS sequence"/>
</dbReference>
<dbReference type="PANTHER" id="PTHR15332:SF175">
    <property type="entry name" value="PROPROTEIN CONVERTASE SUBTILISIN_KEXIN TYPE 5-LIKE"/>
    <property type="match status" value="1"/>
</dbReference>
<dbReference type="InterPro" id="IPR009030">
    <property type="entry name" value="Growth_fac_rcpt_cys_sf"/>
</dbReference>
<evidence type="ECO:0000313" key="15">
    <source>
        <dbReference type="Proteomes" id="UP000009168"/>
    </source>
</evidence>
<dbReference type="PROSITE" id="PS01186">
    <property type="entry name" value="EGF_2"/>
    <property type="match status" value="1"/>
</dbReference>
<keyword evidence="5 10" id="KW-0472">Membrane</keyword>
<protein>
    <submittedName>
        <fullName evidence="14">Zinc finger lsd1 subclass family protein</fullName>
    </submittedName>
</protein>
<dbReference type="HOGENOM" id="CLU_222731_0_0_1"/>
<dbReference type="KEGG" id="tet:TTHERM_00357150"/>
<dbReference type="EMBL" id="GG662749">
    <property type="protein sequence ID" value="EAR90268.2"/>
    <property type="molecule type" value="Genomic_DNA"/>
</dbReference>
<keyword evidence="4 10" id="KW-1133">Transmembrane helix</keyword>
<evidence type="ECO:0000259" key="13">
    <source>
        <dbReference type="PROSITE" id="PS50221"/>
    </source>
</evidence>
<feature type="region of interest" description="Disordered" evidence="9">
    <location>
        <begin position="3699"/>
        <end position="3743"/>
    </location>
</feature>
<gene>
    <name evidence="14" type="ORF">TTHERM_00357150</name>
</gene>
<keyword evidence="3 10" id="KW-0812">Transmembrane</keyword>
<keyword evidence="8" id="KW-0175">Coiled coil</keyword>
<dbReference type="PANTHER" id="PTHR15332">
    <property type="entry name" value="PROPROTEIN CONVERTASE SUBTILISIN_KEXIN TYPE 5-LIKE"/>
    <property type="match status" value="1"/>
</dbReference>
<evidence type="ECO:0000256" key="10">
    <source>
        <dbReference type="SAM" id="Phobius"/>
    </source>
</evidence>
<dbReference type="SMART" id="SM01411">
    <property type="entry name" value="Ephrin_rec_like"/>
    <property type="match status" value="7"/>
</dbReference>
<feature type="disulfide bond" evidence="7">
    <location>
        <begin position="3133"/>
        <end position="3142"/>
    </location>
</feature>
<dbReference type="CDD" id="cd00064">
    <property type="entry name" value="FU"/>
    <property type="match status" value="9"/>
</dbReference>
<feature type="domain" description="GAIN-B" evidence="13">
    <location>
        <begin position="3261"/>
        <end position="3440"/>
    </location>
</feature>
<feature type="coiled-coil region" evidence="8">
    <location>
        <begin position="3835"/>
        <end position="3862"/>
    </location>
</feature>
<dbReference type="PROSITE" id="PS50026">
    <property type="entry name" value="EGF_3"/>
    <property type="match status" value="1"/>
</dbReference>
<dbReference type="eggNOG" id="KOG0946">
    <property type="taxonomic scope" value="Eukaryota"/>
</dbReference>
<comment type="subcellular location">
    <subcellularLocation>
        <location evidence="1">Cell membrane</location>
    </subcellularLocation>
</comment>
<feature type="compositionally biased region" description="Basic and acidic residues" evidence="9">
    <location>
        <begin position="3710"/>
        <end position="3738"/>
    </location>
</feature>
<dbReference type="SMART" id="SM00181">
    <property type="entry name" value="EGF"/>
    <property type="match status" value="27"/>
</dbReference>
<keyword evidence="7" id="KW-0245">EGF-like domain</keyword>
<dbReference type="OrthoDB" id="311164at2759"/>
<evidence type="ECO:0000256" key="11">
    <source>
        <dbReference type="SAM" id="SignalP"/>
    </source>
</evidence>
<evidence type="ECO:0000256" key="2">
    <source>
        <dbReference type="ARBA" id="ARBA00022475"/>
    </source>
</evidence>
<evidence type="ECO:0000256" key="1">
    <source>
        <dbReference type="ARBA" id="ARBA00004236"/>
    </source>
</evidence>
<dbReference type="InterPro" id="IPR006212">
    <property type="entry name" value="Furin_repeat"/>
</dbReference>
<dbReference type="RefSeq" id="XP_001010513.2">
    <property type="nucleotide sequence ID" value="XM_001010513.2"/>
</dbReference>
<dbReference type="InterPro" id="IPR057244">
    <property type="entry name" value="GAIN_B"/>
</dbReference>
<feature type="compositionally biased region" description="Polar residues" evidence="9">
    <location>
        <begin position="3700"/>
        <end position="3709"/>
    </location>
</feature>
<dbReference type="SUPFAM" id="SSF57184">
    <property type="entry name" value="Growth factor receptor domain"/>
    <property type="match status" value="12"/>
</dbReference>
<dbReference type="Gene3D" id="2.10.220.10">
    <property type="entry name" value="Hormone Receptor, Insulin-like Growth Factor Receptor 1, Chain A, domain 2"/>
    <property type="match status" value="16"/>
</dbReference>
<keyword evidence="2" id="KW-1003">Cell membrane</keyword>
<feature type="chain" id="PRO_5004201716" evidence="11">
    <location>
        <begin position="24"/>
        <end position="4272"/>
    </location>
</feature>
<sequence>MVIKFIQKFLFVILIQQIQKSFSTIITKAIQTDLKEASCVASLTDTRSQIGYLLNDLLDNPQQYNYKALGISMWFYYTATQTSPNYSSIFGLSHDFKQPLQNSKSVLQFWIYLQATSNQLLFESLYFQQSQGFPYTKIAQSQSSFMNVWRKAIIVYQPIQKKAYLRIQDQNKQNNLDFSLDLSSLKNYIIHFQSDGINPNNNVWLNLDHGTQDPAFTNSCSKQKYAMFHYSNDEEFSIQEIQNIYFDYYSFQGYSPFYYFPLKRYSNSQISDQTQAFSRYKNLYMPSISEAVIGSQNSNQLSFKIDSNDYNLYIPQLTPGQTLSFNLIQATYQFVVSFVLEYGNLSNGITLISSGTQLSIQAIVSQSQNILQVLLNGQAQIQTWVLGQTGSIHTFLIKFGSSLASTSITYFVDGNQINNFIFNSSQMSFSSFQIGSQTKPSNQPQDADIFQIRDFYLFPNADAKKSSDYASEPEFQLQNCNLYAQFNYNSAYCLSCASGYVYQFQGSCSQTQAGSVSDGLTQQSNSFYGDSVGQIVESSLNPQTQPLTYFYQRQDNNFDFLILGYFQLQQWNDKQLSTSLIYLQVNQTNSYYFLNLYLESSTKVTLKMTLDSANLVCSVSITYSSSLLNQWTLLGIGYQTSSASAYLVYQDIYSSLILQQQVLQCTGNVSVGSDTNQFIVCLGCLIPNPTLYSQFVGNIKKVKFIEKFEGYQNIGNYVYYDQDVMEYSAINLNYQNINSLLDLFSLSLPGLSFACQSGYYFFEGVCIKNCNSVFRQSQLGQFNALYQSTISCEMCPSNCLSCTSFNVCTSCRVGYILKANQCVTCNSGYSYDTVSQQCKQVCPSITDQMNGICVQQLDTYIHKSLPLLNMQWTTNNDGFQILNSDNTSQPDNFIKCTNGIPYQFFSFYGGYLLTSTNKIQRTWMNLPNNYYKVVSFYAVLYGDTPTDSSLKVTLNGQQTSSTVFNIIQSGANICNTSNNAQKQTIIFLQYEIMDNANQLILTVQPSNNGIAIRNVNLLVKKCHSSCYSCKDGPNPWNCILCQSKNNMRVDSQCICQLGEYYKYQGCYSSPCYDCVKCVSPNCQVCEDETGNCLVCNSGYVQQQGNCVQICDKTQFYFNYSPAQVCYVQNTLALDSFQQSRIISNLEFWSESTNYLAQGQSLLSCLNMTMLPNLGNNAGTNEQFSLNINLPQFKSNYKGFQFNTQLAILDNMTLSYDYILFQYQGTTVQKKTFGIFSNTTNSCANPKFSDSLQNFIFSVYSGIGTINLNIVSNFQNDKSNASFSLGEFKAYYILNEPLCASYSYPQNNANPTCQTCAPNAKLTNNACACNDGYYFKYIPSKLDGICLPCNPACSRCSGPSVYSCSTCQTGYFYDGQRCIKSCSEGFYQNSTNNCAPCGPNCFGCTGPKDYQCTSCQIGKYLYINKCYSDCKTADSKAVVDNWSRSCIIPQNQPGQLLFSTSDQFDPSILLQYKISSGLNSNTIYQCQQSSMLGLYSQTMSMFMQQISPHSILLFNFQLYLNVDCSSGCKLTVTIQELQKSQSYSISSPKVDCTPQSTLSQQLILQDIQNSSQDYTFVIGVTGSEFAVSNIQITPITCHVSCLYCTGPLSNQCTQCYPGSAIQGQGSVGSCICQDKLLGLGLSTTICSDPQGCMTCQQCMLPCLSCYKNDALSCLTCSQGKSLFVSTCVDSCPPDISIPSLDSNNNNICSPCPIPCQTCDLKSRCTSCISGYLFIADQQLCVTQCPDGYFQPSDTSNYCQRCGDICKTCTQSSNNCLSCIDGYYFSQDPVLGNQCNICDSRCQTCTGPSNTQCINCSTQPGVVLFKPQNIEYCSNTCDEVQGYYLGYDQSQNLKCINCAPNCSGCNSLNPDTCTSCFQGYTIIEGICSACDSSCYNCNGITKYNCIQCSNQLYLLNNQCIQQCPQGYFSQSEIISGVQINTCIQCPSSCVSCTSLTSCNLCNLGYFLTNQQCLQCKNNCQVCFGTNGSLCQKCYLGYFLQNQKCTDTCQSVNGIGFYGEISTKTCLQCDLSCLTCINKFPYTCTSCFDGFYLYAPKPINSGSSSSNTQKVIFGTCNSCPKESKTCYFDQTLNLVQSSSCNQGYFLYSNACITNCPQGYFANKNTNVCVICNQACKQCQDSTVNQCSSCTDGFVLTQPSSCLPCSQFLNGCLVCSSQTNCLKCGQNLILYQGQCISTCDQSKGLYTFNNQCKNCVSPCIQCTSATNCILCGDGFILSGSACVPCNQQCQTCNGTSDHNCSTCRIGFYLQPVNQVQAICTLFCNSGYYANKLLGSCVQCDQSCSECADQVSCSKCNNGYYQISGQPLCSQCKATCLTCTALTMCTSCVAGTFLSNNDCVPVCPKGQFGSNGLCIPCDSNCDSCSSNSTKCQSCQIGYYLNNSNVCIQCSQNCLQCSSASACLKCAFGTFLENGSCKSSCSNPNSYQDKSLNQCVLCDSSCQTCNGSSSRNCLSCYNGYYFSVLNSPSGICVQCDSSCSLCTGPSNNECQQCKKGVQYKPPSSCIACPVSQYFDGSQCQYCSNLCLTCFDSSANSCLSCKQNYFLDINTNTCQSCPQTCLTCVSSTYCTLCEPGYFLLNNLQCVTQCPVGMRADVNSGVCMCDVTCGKCNYNPTQNLTTCQKCINSDYLLNGNNAVCIQASQCQGYQDLLNGACVQNCPPQATYIDLDVKSCSNNPCLSNQFIQNINNILYCSTSCPPSFYKEMQTKYCLPCDFKCQTCTGPSDSQCQVCQNNNYYHPEIQTCKDQCLPGYIQLDQTQKVCTACLLNCKICVPSLILFEGNCITECPVGYQQVLQSCKYAPLAVVKISNVQNGQVISINADFEVQSTLYATQEIQNVVWSITKSLDKKFASDFSQISSASLSQVIPFIILTPSNNFIMQVTVTLKDGTVISDKVNLLTSDTMHEGQFIVDKTQGVSYNDTFAFQINNWSFTEQLYFDLNFYQLSGIQQVNITSNSSSQMDFVKDELFQLYEQIAINGSLTISYQFQPFSSQVNIVCELKVYTKDTSVQSFKYLMINLQQYPGKVNDYDLLNDQLNQVSSTSDPNLLQQLLFKYSHLLKFMVQKDQAKLAKLNQQINLRQVAQLNGVSSQDLPSCDSTIDCFSQGQCTNNPLYQQGCFCTSGFYGINCEWDSHQYQIITQSFQQISNILSSKQLSPIIQFQIIENLSVYFNMFYLNFSSLSTLLNMHQSIINQYLSNNIDQVKGQILQRSLSVVTSQLKQMDQDSTSLINMGYNLHNKVSSNLNVGEKLITSSDASSSVSYPYLLQKLSSDQSNKLRRLIRLRQLDDSSNVGLPVVFGSLTVQFPPEVIQTNKKQVIQATSWNQNPRSNPLAITQCISLSVSSGGQETSVNNLSQPITITIPKSIPSPVSSDPSSISCTYYDEATNSWKTDGCTFVKETILNIICSCTHLTDFTGQKAQVQGNASSKLAEITSTVILGNSLLQQSSSQKVVINQLPVLQIGQRSVNLVNQLNILQSGSAVNFVKKNTILLIENQYYTEDVSEFWEQDQITIKNQNNQNQQEIAEGQVVNNLQIIFYVLIAFNISFYLIMRAQFRFKYIKVDFKQIKMFELKQNKIESQVETNQVENKRRKNKPRLTVISQNNFLKRGNKLKERRNAYIQNLRAEQKQSNIEQISEDIQKQYKPTSQTSILSIENDSQNQINQTLSNQYNLPSAKSIYYISSQQQINQTKNSTSQHSLDDDIEKQKKHDHPKLFNDSSKDLHSDTNTRISSNYRNSRFNLARREEQSEKLITIIDEEEFEINSENDEQYKLNDKTKKPLITAKPNQKDTKKKFHSMKVFLNEGEQEYENHIQDQKEKSTNPREQSLNNLQRVSKLIKKLKRNYEMLNGNNVPSFNSLEVLSIQNKLTQQKKILSDQDAKDKKVEESKNRNFYETLEQKISQNKGFKFLNSIQKQEEAEEQLTIIMSFQENLSNMIQEKNIDTEQLYKIENNEFLILIKEEIQLPFEVQQIFELKQQKQYEQQYINKIKKNSKKVKSDAEENKLKEMNLILKRIDQEIESKQRIIKLMKNIINQQLQINSLSIFQFYSLCTYYDRLFSNRQTKSIYFSCQLVLAIFTNIVYNSYLNQYFEINTQFGIFDLYLYRILVTVAISHAIPYFFFGMLTNIFASSSKRINKMQSLDFNTINSLRKDFMIYYIVIGFLQMASCLGGIYFYSLNQTLLNSFSLSYHVAEVFISLLISGVFIDGIFFLAYLYLLSPQEKLEDGILNKIIACRGFYYYKGFDSLEIYKQYYFSIIMEDY</sequence>
<feature type="coiled-coil region" evidence="8">
    <location>
        <begin position="4009"/>
        <end position="4036"/>
    </location>
</feature>
<evidence type="ECO:0000313" key="14">
    <source>
        <dbReference type="EMBL" id="EAR90268.2"/>
    </source>
</evidence>
<evidence type="ECO:0000256" key="6">
    <source>
        <dbReference type="ARBA" id="ARBA00023157"/>
    </source>
</evidence>
<proteinExistence type="predicted"/>
<comment type="caution">
    <text evidence="7">Lacks conserved residue(s) required for the propagation of feature annotation.</text>
</comment>
<keyword evidence="11" id="KW-0732">Signal</keyword>
<evidence type="ECO:0000256" key="8">
    <source>
        <dbReference type="SAM" id="Coils"/>
    </source>
</evidence>
<dbReference type="eggNOG" id="KOG3525">
    <property type="taxonomic scope" value="Eukaryota"/>
</dbReference>
<keyword evidence="15" id="KW-1185">Reference proteome</keyword>
<dbReference type="SMART" id="SM00303">
    <property type="entry name" value="GPS"/>
    <property type="match status" value="1"/>
</dbReference>
<feature type="transmembrane region" description="Helical" evidence="10">
    <location>
        <begin position="4113"/>
        <end position="4140"/>
    </location>
</feature>
<dbReference type="PROSITE" id="PS50221">
    <property type="entry name" value="GAIN_B"/>
    <property type="match status" value="1"/>
</dbReference>
<reference evidence="15" key="1">
    <citation type="journal article" date="2006" name="PLoS Biol.">
        <title>Macronuclear genome sequence of the ciliate Tetrahymena thermophila, a model eukaryote.</title>
        <authorList>
            <person name="Eisen J.A."/>
            <person name="Coyne R.S."/>
            <person name="Wu M."/>
            <person name="Wu D."/>
            <person name="Thiagarajan M."/>
            <person name="Wortman J.R."/>
            <person name="Badger J.H."/>
            <person name="Ren Q."/>
            <person name="Amedeo P."/>
            <person name="Jones K.M."/>
            <person name="Tallon L.J."/>
            <person name="Delcher A.L."/>
            <person name="Salzberg S.L."/>
            <person name="Silva J.C."/>
            <person name="Haas B.J."/>
            <person name="Majoros W.H."/>
            <person name="Farzad M."/>
            <person name="Carlton J.M."/>
            <person name="Smith R.K. Jr."/>
            <person name="Garg J."/>
            <person name="Pearlman R.E."/>
            <person name="Karrer K.M."/>
            <person name="Sun L."/>
            <person name="Manning G."/>
            <person name="Elde N.C."/>
            <person name="Turkewitz A.P."/>
            <person name="Asai D.J."/>
            <person name="Wilkes D.E."/>
            <person name="Wang Y."/>
            <person name="Cai H."/>
            <person name="Collins K."/>
            <person name="Stewart B.A."/>
            <person name="Lee S.R."/>
            <person name="Wilamowska K."/>
            <person name="Weinberg Z."/>
            <person name="Ruzzo W.L."/>
            <person name="Wloga D."/>
            <person name="Gaertig J."/>
            <person name="Frankel J."/>
            <person name="Tsao C.-C."/>
            <person name="Gorovsky M.A."/>
            <person name="Keeling P.J."/>
            <person name="Waller R.F."/>
            <person name="Patron N.J."/>
            <person name="Cherry J.M."/>
            <person name="Stover N.A."/>
            <person name="Krieger C.J."/>
            <person name="del Toro C."/>
            <person name="Ryder H.F."/>
            <person name="Williamson S.C."/>
            <person name="Barbeau R.A."/>
            <person name="Hamilton E.P."/>
            <person name="Orias E."/>
        </authorList>
    </citation>
    <scope>NUCLEOTIDE SEQUENCE [LARGE SCALE GENOMIC DNA]</scope>
    <source>
        <strain evidence="15">SB210</strain>
    </source>
</reference>
<evidence type="ECO:0000256" key="5">
    <source>
        <dbReference type="ARBA" id="ARBA00023136"/>
    </source>
</evidence>
<dbReference type="SMART" id="SM00261">
    <property type="entry name" value="FU"/>
    <property type="match status" value="28"/>
</dbReference>
<organism evidence="14 15">
    <name type="scientific">Tetrahymena thermophila (strain SB210)</name>
    <dbReference type="NCBI Taxonomy" id="312017"/>
    <lineage>
        <taxon>Eukaryota</taxon>
        <taxon>Sar</taxon>
        <taxon>Alveolata</taxon>
        <taxon>Ciliophora</taxon>
        <taxon>Intramacronucleata</taxon>
        <taxon>Oligohymenophorea</taxon>
        <taxon>Hymenostomatida</taxon>
        <taxon>Tetrahymenina</taxon>
        <taxon>Tetrahymenidae</taxon>
        <taxon>Tetrahymena</taxon>
    </lineage>
</organism>
<feature type="signal peptide" evidence="11">
    <location>
        <begin position="1"/>
        <end position="23"/>
    </location>
</feature>
<dbReference type="InterPro" id="IPR000742">
    <property type="entry name" value="EGF"/>
</dbReference>
<evidence type="ECO:0000256" key="9">
    <source>
        <dbReference type="SAM" id="MobiDB-lite"/>
    </source>
</evidence>
<keyword evidence="6 7" id="KW-1015">Disulfide bond</keyword>
<feature type="transmembrane region" description="Helical" evidence="10">
    <location>
        <begin position="3547"/>
        <end position="3563"/>
    </location>
</feature>
<feature type="transmembrane region" description="Helical" evidence="10">
    <location>
        <begin position="4165"/>
        <end position="4186"/>
    </location>
</feature>
<accession>Q22XV6</accession>
<dbReference type="GO" id="GO:0005886">
    <property type="term" value="C:plasma membrane"/>
    <property type="evidence" value="ECO:0007669"/>
    <property type="project" value="UniProtKB-SubCell"/>
</dbReference>
<evidence type="ECO:0000256" key="7">
    <source>
        <dbReference type="PROSITE-ProRule" id="PRU00076"/>
    </source>
</evidence>
<evidence type="ECO:0000256" key="3">
    <source>
        <dbReference type="ARBA" id="ARBA00022692"/>
    </source>
</evidence>
<dbReference type="PROSITE" id="PS00022">
    <property type="entry name" value="EGF_1"/>
    <property type="match status" value="1"/>
</dbReference>
<name>Q22XV6_TETTS</name>
<dbReference type="GeneID" id="7845200"/>